<protein>
    <submittedName>
        <fullName evidence="2">Uncharacterized protein LOC127741675</fullName>
    </submittedName>
</protein>
<dbReference type="RefSeq" id="XP_052110697.1">
    <property type="nucleotide sequence ID" value="XM_052254737.1"/>
</dbReference>
<proteinExistence type="predicted"/>
<reference evidence="1" key="1">
    <citation type="journal article" date="2016" name="Nat. Genet.">
        <title>The genome sequences of Arachis duranensis and Arachis ipaensis, the diploid ancestors of cultivated peanut.</title>
        <authorList>
            <person name="Bertioli D.J."/>
            <person name="Cannon S.B."/>
            <person name="Froenicke L."/>
            <person name="Huang G."/>
            <person name="Farmer A.D."/>
            <person name="Cannon E.K."/>
            <person name="Liu X."/>
            <person name="Gao D."/>
            <person name="Clevenger J."/>
            <person name="Dash S."/>
            <person name="Ren L."/>
            <person name="Moretzsohn M.C."/>
            <person name="Shirasawa K."/>
            <person name="Huang W."/>
            <person name="Vidigal B."/>
            <person name="Abernathy B."/>
            <person name="Chu Y."/>
            <person name="Niederhuth C.E."/>
            <person name="Umale P."/>
            <person name="Araujo A.C."/>
            <person name="Kozik A."/>
            <person name="Kim K.D."/>
            <person name="Burow M.D."/>
            <person name="Varshney R.K."/>
            <person name="Wang X."/>
            <person name="Zhang X."/>
            <person name="Barkley N."/>
            <person name="Guimaraes P.M."/>
            <person name="Isobe S."/>
            <person name="Guo B."/>
            <person name="Liao B."/>
            <person name="Stalker H.T."/>
            <person name="Schmitz R.J."/>
            <person name="Scheffler B.E."/>
            <person name="Leal-Bertioli S.C."/>
            <person name="Xun X."/>
            <person name="Jackson S.A."/>
            <person name="Michelmore R."/>
            <person name="Ozias-Akins P."/>
        </authorList>
    </citation>
    <scope>NUCLEOTIDE SEQUENCE [LARGE SCALE GENOMIC DNA]</scope>
    <source>
        <strain evidence="1">cv. V14167</strain>
    </source>
</reference>
<gene>
    <name evidence="2" type="primary">LOC127741675</name>
</gene>
<accession>A0A9C6TI04</accession>
<sequence length="144" mass="16590">MSELRRGEGKRDGATTVQLTAVVRAVADVARHHVSPAIAVRRFQLSLPPLYRREGSHLRVLECRRHPHRDLSPSLEPATFIASFCQWQSLDLRRLGRVEEPLGVTVPCLRCLYHRKQLLNPLYWIVYRCLHVVLGVRACFVLLF</sequence>
<dbReference type="KEGG" id="adu:127741675"/>
<dbReference type="Proteomes" id="UP000515211">
    <property type="component" value="Chromosome 9"/>
</dbReference>
<organism evidence="1 2">
    <name type="scientific">Arachis duranensis</name>
    <name type="common">Wild peanut</name>
    <dbReference type="NCBI Taxonomy" id="130453"/>
    <lineage>
        <taxon>Eukaryota</taxon>
        <taxon>Viridiplantae</taxon>
        <taxon>Streptophyta</taxon>
        <taxon>Embryophyta</taxon>
        <taxon>Tracheophyta</taxon>
        <taxon>Spermatophyta</taxon>
        <taxon>Magnoliopsida</taxon>
        <taxon>eudicotyledons</taxon>
        <taxon>Gunneridae</taxon>
        <taxon>Pentapetalae</taxon>
        <taxon>rosids</taxon>
        <taxon>fabids</taxon>
        <taxon>Fabales</taxon>
        <taxon>Fabaceae</taxon>
        <taxon>Papilionoideae</taxon>
        <taxon>50 kb inversion clade</taxon>
        <taxon>dalbergioids sensu lato</taxon>
        <taxon>Dalbergieae</taxon>
        <taxon>Pterocarpus clade</taxon>
        <taxon>Arachis</taxon>
    </lineage>
</organism>
<dbReference type="AlphaFoldDB" id="A0A9C6TI04"/>
<evidence type="ECO:0000313" key="1">
    <source>
        <dbReference type="Proteomes" id="UP000515211"/>
    </source>
</evidence>
<name>A0A9C6TI04_ARADU</name>
<evidence type="ECO:0000313" key="2">
    <source>
        <dbReference type="RefSeq" id="XP_052110697.1"/>
    </source>
</evidence>
<keyword evidence="1" id="KW-1185">Reference proteome</keyword>
<dbReference type="GeneID" id="127741675"/>
<reference evidence="2" key="2">
    <citation type="submission" date="2025-08" db="UniProtKB">
        <authorList>
            <consortium name="RefSeq"/>
        </authorList>
    </citation>
    <scope>IDENTIFICATION</scope>
    <source>
        <tissue evidence="2">Whole plant</tissue>
    </source>
</reference>